<evidence type="ECO:0000256" key="11">
    <source>
        <dbReference type="SAM" id="MobiDB-lite"/>
    </source>
</evidence>
<dbReference type="CDD" id="cd01647">
    <property type="entry name" value="RT_LTR"/>
    <property type="match status" value="1"/>
</dbReference>
<protein>
    <recommendedName>
        <fullName evidence="10">Gypsy retrotransposon integrase-like protein 1</fullName>
        <ecNumber evidence="3">2.7.7.49</ecNumber>
        <ecNumber evidence="2">3.1.26.4</ecNumber>
    </recommendedName>
</protein>
<evidence type="ECO:0000256" key="6">
    <source>
        <dbReference type="ARBA" id="ARBA00022722"/>
    </source>
</evidence>
<evidence type="ECO:0000256" key="3">
    <source>
        <dbReference type="ARBA" id="ARBA00012493"/>
    </source>
</evidence>
<dbReference type="EC" id="2.7.7.49" evidence="3"/>
<keyword evidence="5" id="KW-0548">Nucleotidyltransferase</keyword>
<dbReference type="Gene3D" id="1.10.340.70">
    <property type="match status" value="1"/>
</dbReference>
<dbReference type="GO" id="GO:0004523">
    <property type="term" value="F:RNA-DNA hybrid ribonuclease activity"/>
    <property type="evidence" value="ECO:0007669"/>
    <property type="project" value="UniProtKB-EC"/>
</dbReference>
<evidence type="ECO:0000256" key="2">
    <source>
        <dbReference type="ARBA" id="ARBA00012180"/>
    </source>
</evidence>
<keyword evidence="9" id="KW-0695">RNA-directed DNA polymerase</keyword>
<dbReference type="PANTHER" id="PTHR37984:SF13">
    <property type="entry name" value="RIBONUCLEASE H"/>
    <property type="match status" value="1"/>
</dbReference>
<dbReference type="Pfam" id="PF00078">
    <property type="entry name" value="RVT_1"/>
    <property type="match status" value="1"/>
</dbReference>
<evidence type="ECO:0000313" key="14">
    <source>
        <dbReference type="Proteomes" id="UP000261540"/>
    </source>
</evidence>
<dbReference type="GO" id="GO:0003964">
    <property type="term" value="F:RNA-directed DNA polymerase activity"/>
    <property type="evidence" value="ECO:0007669"/>
    <property type="project" value="UniProtKB-KW"/>
</dbReference>
<dbReference type="InterPro" id="IPR043502">
    <property type="entry name" value="DNA/RNA_pol_sf"/>
</dbReference>
<comment type="similarity">
    <text evidence="1">Belongs to the beta type-B retroviral polymerase family. HERV class-II K(HML-2) pol subfamily.</text>
</comment>
<dbReference type="Pfam" id="PF17917">
    <property type="entry name" value="RT_RNaseH"/>
    <property type="match status" value="1"/>
</dbReference>
<dbReference type="Gene3D" id="3.30.70.270">
    <property type="match status" value="2"/>
</dbReference>
<feature type="compositionally biased region" description="Low complexity" evidence="11">
    <location>
        <begin position="8"/>
        <end position="20"/>
    </location>
</feature>
<evidence type="ECO:0000259" key="12">
    <source>
        <dbReference type="PROSITE" id="PS50878"/>
    </source>
</evidence>
<keyword evidence="7" id="KW-0255">Endonuclease</keyword>
<dbReference type="EC" id="3.1.26.4" evidence="2"/>
<dbReference type="PROSITE" id="PS50878">
    <property type="entry name" value="RT_POL"/>
    <property type="match status" value="1"/>
</dbReference>
<keyword evidence="6" id="KW-0540">Nuclease</keyword>
<dbReference type="InterPro" id="IPR021109">
    <property type="entry name" value="Peptidase_aspartic_dom_sf"/>
</dbReference>
<reference evidence="13" key="2">
    <citation type="submission" date="2025-09" db="UniProtKB">
        <authorList>
            <consortium name="Ensembl"/>
        </authorList>
    </citation>
    <scope>IDENTIFICATION</scope>
</reference>
<dbReference type="Pfam" id="PF17921">
    <property type="entry name" value="Integrase_H2C2"/>
    <property type="match status" value="1"/>
</dbReference>
<dbReference type="PANTHER" id="PTHR37984">
    <property type="entry name" value="PROTEIN CBG26694"/>
    <property type="match status" value="1"/>
</dbReference>
<dbReference type="InterPro" id="IPR041588">
    <property type="entry name" value="Integrase_H2C2"/>
</dbReference>
<dbReference type="SUPFAM" id="SSF50630">
    <property type="entry name" value="Acid proteases"/>
    <property type="match status" value="1"/>
</dbReference>
<dbReference type="FunFam" id="1.10.340.70:FF:000003">
    <property type="entry name" value="Protein CBG25708"/>
    <property type="match status" value="1"/>
</dbReference>
<evidence type="ECO:0000256" key="1">
    <source>
        <dbReference type="ARBA" id="ARBA00010879"/>
    </source>
</evidence>
<evidence type="ECO:0000256" key="10">
    <source>
        <dbReference type="ARBA" id="ARBA00039658"/>
    </source>
</evidence>
<dbReference type="Ensembl" id="ENSPKIT00000015364.1">
    <property type="protein sequence ID" value="ENSPKIP00000034451.1"/>
    <property type="gene ID" value="ENSPKIG00000013778.1"/>
</dbReference>
<dbReference type="AlphaFoldDB" id="A0A3B3SWE6"/>
<dbReference type="Proteomes" id="UP000261540">
    <property type="component" value="Unplaced"/>
</dbReference>
<dbReference type="GeneTree" id="ENSGT01140000282569"/>
<organism evidence="13 14">
    <name type="scientific">Paramormyrops kingsleyae</name>
    <dbReference type="NCBI Taxonomy" id="1676925"/>
    <lineage>
        <taxon>Eukaryota</taxon>
        <taxon>Metazoa</taxon>
        <taxon>Chordata</taxon>
        <taxon>Craniata</taxon>
        <taxon>Vertebrata</taxon>
        <taxon>Euteleostomi</taxon>
        <taxon>Actinopterygii</taxon>
        <taxon>Neopterygii</taxon>
        <taxon>Teleostei</taxon>
        <taxon>Osteoglossocephala</taxon>
        <taxon>Osteoglossomorpha</taxon>
        <taxon>Osteoglossiformes</taxon>
        <taxon>Mormyridae</taxon>
        <taxon>Paramormyrops</taxon>
    </lineage>
</organism>
<evidence type="ECO:0000256" key="4">
    <source>
        <dbReference type="ARBA" id="ARBA00022679"/>
    </source>
</evidence>
<dbReference type="SUPFAM" id="SSF56672">
    <property type="entry name" value="DNA/RNA polymerases"/>
    <property type="match status" value="1"/>
</dbReference>
<reference evidence="13" key="1">
    <citation type="submission" date="2025-08" db="UniProtKB">
        <authorList>
            <consortium name="Ensembl"/>
        </authorList>
    </citation>
    <scope>IDENTIFICATION</scope>
</reference>
<dbReference type="FunFam" id="3.30.70.270:FF:000026">
    <property type="entry name" value="Transposon Ty3-G Gag-Pol polyprotein"/>
    <property type="match status" value="1"/>
</dbReference>
<evidence type="ECO:0000313" key="13">
    <source>
        <dbReference type="Ensembl" id="ENSPKIP00000034451.1"/>
    </source>
</evidence>
<dbReference type="Gene3D" id="3.10.20.370">
    <property type="match status" value="1"/>
</dbReference>
<keyword evidence="14" id="KW-1185">Reference proteome</keyword>
<evidence type="ECO:0000256" key="9">
    <source>
        <dbReference type="ARBA" id="ARBA00022918"/>
    </source>
</evidence>
<dbReference type="OrthoDB" id="775972at2759"/>
<dbReference type="KEGG" id="pki:111840260"/>
<dbReference type="STRING" id="1676925.ENSPKIP00000034451"/>
<keyword evidence="4" id="KW-0808">Transferase</keyword>
<dbReference type="InterPro" id="IPR000477">
    <property type="entry name" value="RT_dom"/>
</dbReference>
<feature type="domain" description="Reverse transcriptase" evidence="12">
    <location>
        <begin position="234"/>
        <end position="412"/>
    </location>
</feature>
<dbReference type="Gene3D" id="3.10.10.10">
    <property type="entry name" value="HIV Type 1 Reverse Transcriptase, subunit A, domain 1"/>
    <property type="match status" value="1"/>
</dbReference>
<dbReference type="Gene3D" id="2.40.70.10">
    <property type="entry name" value="Acid Proteases"/>
    <property type="match status" value="1"/>
</dbReference>
<sequence length="737" mass="83129">MCRSAPPGAQLQLQEGGKQKQYQKDKKLSAHHINEVPEKHSSDEEVFAMYRVKVAKMPRVDPITTQLNINGSMVDFEVDTGCSVTILTKTAYTKLRVAGSAQELHDCPWTLKTYTGEQLATVGAADVTVTYQDKVKQLPVVVVAGTGPNLLGRGWLKQLELHNVIAINKVQSDLTLQDVLKQHEGVFKEELGTWKGPPAKIYVNEGVAPKFYKPRPVPFAMRKKVEVELERLTKQGIIEPIKFSDWATPIVPILKPDHSVRICGDYKLTVNLVSKLEQYPIPKLEDLFEKLAGGQKFSKLDLSHAYQQVTLDEASKQYVTLNTLKGLFKVNRLPFGVSSSPAIFQRLMESLVAGMTNVAVYLDDILVTGRSDQEHLATLKEVLTRLQEGGLRLKRSKCAFMEPEVEFLGHRVDASGLHPLPHKVEAIQKAPAPANVTELRAYLGLLNYYNRFLPCLSSLLAPLHKLLRKDAWWTWEREQEMAFEESKQLLHSSKVLVHYDSQKDLILSCDASPYGVGAVLSHRMPDGQERPISFMSRTLTPAESNYSQLDKEGLAVMFGIQRFHKYLYGRRFVICTDHKPLLSLFSALKAVPHMASPRIQRWALTLRAYEYEIRYKPGEVRSWTGKDPVLSRVRQFVQHGWPQHVDPAFQPYTVRNTELSVQDGCVLWGSRVIVPQPGHKALLQQLHYGHTGISRMKALAQSYFWWPKLDSDIEALGKGCPTCQEHRNVPAPAPVAE</sequence>
<evidence type="ECO:0000256" key="8">
    <source>
        <dbReference type="ARBA" id="ARBA00022801"/>
    </source>
</evidence>
<name>A0A3B3SWE6_9TELE</name>
<evidence type="ECO:0000256" key="5">
    <source>
        <dbReference type="ARBA" id="ARBA00022695"/>
    </source>
</evidence>
<dbReference type="InterPro" id="IPR043128">
    <property type="entry name" value="Rev_trsase/Diguanyl_cyclase"/>
</dbReference>
<keyword evidence="8" id="KW-0378">Hydrolase</keyword>
<dbReference type="CDD" id="cd09274">
    <property type="entry name" value="RNase_HI_RT_Ty3"/>
    <property type="match status" value="1"/>
</dbReference>
<accession>A0A3B3SWE6</accession>
<dbReference type="InterPro" id="IPR050951">
    <property type="entry name" value="Retrovirus_Pol_polyprotein"/>
</dbReference>
<evidence type="ECO:0000256" key="7">
    <source>
        <dbReference type="ARBA" id="ARBA00022759"/>
    </source>
</evidence>
<dbReference type="FunFam" id="3.10.20.370:FF:000001">
    <property type="entry name" value="Retrovirus-related Pol polyprotein from transposon 17.6-like protein"/>
    <property type="match status" value="1"/>
</dbReference>
<feature type="region of interest" description="Disordered" evidence="11">
    <location>
        <begin position="1"/>
        <end position="20"/>
    </location>
</feature>
<dbReference type="InterPro" id="IPR041373">
    <property type="entry name" value="RT_RNaseH"/>
</dbReference>
<proteinExistence type="inferred from homology"/>